<dbReference type="OrthoDB" id="6430787at2759"/>
<reference evidence="6 7" key="1">
    <citation type="submission" date="2017-03" db="EMBL/GenBank/DDBJ databases">
        <title>Genome Survey of Euroglyphus maynei.</title>
        <authorList>
            <person name="Arlian L.G."/>
            <person name="Morgan M.S."/>
            <person name="Rider S.D."/>
        </authorList>
    </citation>
    <scope>NUCLEOTIDE SEQUENCE [LARGE SCALE GENOMIC DNA]</scope>
    <source>
        <strain evidence="6">Arlian Lab</strain>
        <tissue evidence="6">Whole body</tissue>
    </source>
</reference>
<evidence type="ECO:0000256" key="2">
    <source>
        <dbReference type="ARBA" id="ARBA00022487"/>
    </source>
</evidence>
<dbReference type="GO" id="GO:0019695">
    <property type="term" value="P:choline metabolic process"/>
    <property type="evidence" value="ECO:0007669"/>
    <property type="project" value="TreeGrafter"/>
</dbReference>
<dbReference type="Gene3D" id="3.40.50.1820">
    <property type="entry name" value="alpha/beta hydrolase"/>
    <property type="match status" value="1"/>
</dbReference>
<dbReference type="PANTHER" id="PTHR43918">
    <property type="entry name" value="ACETYLCHOLINESTERASE"/>
    <property type="match status" value="1"/>
</dbReference>
<evidence type="ECO:0000259" key="5">
    <source>
        <dbReference type="Pfam" id="PF00135"/>
    </source>
</evidence>
<dbReference type="GO" id="GO:0005615">
    <property type="term" value="C:extracellular space"/>
    <property type="evidence" value="ECO:0007669"/>
    <property type="project" value="TreeGrafter"/>
</dbReference>
<keyword evidence="4" id="KW-0325">Glycoprotein</keyword>
<evidence type="ECO:0000313" key="7">
    <source>
        <dbReference type="Proteomes" id="UP000194236"/>
    </source>
</evidence>
<organism evidence="6 7">
    <name type="scientific">Euroglyphus maynei</name>
    <name type="common">Mayne's house dust mite</name>
    <dbReference type="NCBI Taxonomy" id="6958"/>
    <lineage>
        <taxon>Eukaryota</taxon>
        <taxon>Metazoa</taxon>
        <taxon>Ecdysozoa</taxon>
        <taxon>Arthropoda</taxon>
        <taxon>Chelicerata</taxon>
        <taxon>Arachnida</taxon>
        <taxon>Acari</taxon>
        <taxon>Acariformes</taxon>
        <taxon>Sarcoptiformes</taxon>
        <taxon>Astigmata</taxon>
        <taxon>Psoroptidia</taxon>
        <taxon>Analgoidea</taxon>
        <taxon>Pyroglyphidae</taxon>
        <taxon>Pyroglyphinae</taxon>
        <taxon>Euroglyphus</taxon>
    </lineage>
</organism>
<dbReference type="GO" id="GO:0005886">
    <property type="term" value="C:plasma membrane"/>
    <property type="evidence" value="ECO:0007669"/>
    <property type="project" value="TreeGrafter"/>
</dbReference>
<keyword evidence="2" id="KW-0719">Serine esterase</keyword>
<evidence type="ECO:0000256" key="1">
    <source>
        <dbReference type="ARBA" id="ARBA00005964"/>
    </source>
</evidence>
<evidence type="ECO:0000313" key="6">
    <source>
        <dbReference type="EMBL" id="OTF83887.1"/>
    </source>
</evidence>
<name>A0A1Y3BUZ6_EURMA</name>
<dbReference type="PANTHER" id="PTHR43918:SF4">
    <property type="entry name" value="CARBOXYLIC ESTER HYDROLASE"/>
    <property type="match status" value="1"/>
</dbReference>
<feature type="domain" description="Carboxylesterase type B" evidence="5">
    <location>
        <begin position="9"/>
        <end position="182"/>
    </location>
</feature>
<dbReference type="InterPro" id="IPR050654">
    <property type="entry name" value="AChE-related_enzymes"/>
</dbReference>
<evidence type="ECO:0000256" key="3">
    <source>
        <dbReference type="ARBA" id="ARBA00022801"/>
    </source>
</evidence>
<dbReference type="Pfam" id="PF00135">
    <property type="entry name" value="COesterase"/>
    <property type="match status" value="1"/>
</dbReference>
<sequence>MIKMGNHKKDFNLLVSTVEDEGSFLFAMTNASFAKEKLSLNDAKSILIEKIKFFVPDHKPYDTETMLKFYFGKFNEFYDDDDLFKKQAGIALGDLILGCPTLNFVKQLYKSDSSTMNVYHWFYRAKLGQVKELCSKWGGTCHTNELYPVFGKPFEQRQNFHNREREISREIIDFIKSFIRTG</sequence>
<protein>
    <recommendedName>
        <fullName evidence="5">Carboxylesterase type B domain-containing protein</fullName>
    </recommendedName>
</protein>
<evidence type="ECO:0000256" key="4">
    <source>
        <dbReference type="ARBA" id="ARBA00023180"/>
    </source>
</evidence>
<keyword evidence="7" id="KW-1185">Reference proteome</keyword>
<dbReference type="EMBL" id="MUJZ01001707">
    <property type="protein sequence ID" value="OTF83887.1"/>
    <property type="molecule type" value="Genomic_DNA"/>
</dbReference>
<dbReference type="GO" id="GO:0003990">
    <property type="term" value="F:acetylcholinesterase activity"/>
    <property type="evidence" value="ECO:0007669"/>
    <property type="project" value="TreeGrafter"/>
</dbReference>
<keyword evidence="3" id="KW-0378">Hydrolase</keyword>
<dbReference type="AlphaFoldDB" id="A0A1Y3BUZ6"/>
<accession>A0A1Y3BUZ6</accession>
<dbReference type="Proteomes" id="UP000194236">
    <property type="component" value="Unassembled WGS sequence"/>
</dbReference>
<dbReference type="InterPro" id="IPR029058">
    <property type="entry name" value="AB_hydrolase_fold"/>
</dbReference>
<dbReference type="InterPro" id="IPR002018">
    <property type="entry name" value="CarbesteraseB"/>
</dbReference>
<gene>
    <name evidence="6" type="ORF">BLA29_003089</name>
</gene>
<dbReference type="GO" id="GO:0006581">
    <property type="term" value="P:acetylcholine catabolic process"/>
    <property type="evidence" value="ECO:0007669"/>
    <property type="project" value="TreeGrafter"/>
</dbReference>
<comment type="similarity">
    <text evidence="1">Belongs to the type-B carboxylesterase/lipase family.</text>
</comment>
<dbReference type="SUPFAM" id="SSF53474">
    <property type="entry name" value="alpha/beta-Hydrolases"/>
    <property type="match status" value="1"/>
</dbReference>
<proteinExistence type="inferred from homology"/>
<comment type="caution">
    <text evidence="6">The sequence shown here is derived from an EMBL/GenBank/DDBJ whole genome shotgun (WGS) entry which is preliminary data.</text>
</comment>